<evidence type="ECO:0000313" key="1">
    <source>
        <dbReference type="EMBL" id="PWE13066.1"/>
    </source>
</evidence>
<evidence type="ECO:0000313" key="2">
    <source>
        <dbReference type="Proteomes" id="UP000245216"/>
    </source>
</evidence>
<dbReference type="Proteomes" id="UP000245216">
    <property type="component" value="Unassembled WGS sequence"/>
</dbReference>
<reference evidence="1 2" key="2">
    <citation type="submission" date="2018-05" db="EMBL/GenBank/DDBJ databases">
        <authorList>
            <person name="Lanie J.A."/>
            <person name="Ng W.-L."/>
            <person name="Kazmierczak K.M."/>
            <person name="Andrzejewski T.M."/>
            <person name="Davidsen T.M."/>
            <person name="Wayne K.J."/>
            <person name="Tettelin H."/>
            <person name="Glass J.I."/>
            <person name="Rusch D."/>
            <person name="Podicherti R."/>
            <person name="Tsui H.-C.T."/>
            <person name="Winkler M.E."/>
        </authorList>
    </citation>
    <scope>NUCLEOTIDE SEQUENCE [LARGE SCALE GENOMIC DNA]</scope>
    <source>
        <strain evidence="1 2">YBY</strain>
    </source>
</reference>
<dbReference type="EMBL" id="QEXO01000004">
    <property type="protein sequence ID" value="PWE13066.1"/>
    <property type="molecule type" value="Genomic_DNA"/>
</dbReference>
<dbReference type="RefSeq" id="WP_109089440.1">
    <property type="nucleotide sequence ID" value="NZ_QEXO01000004.1"/>
</dbReference>
<protein>
    <recommendedName>
        <fullName evidence="3">Phage gp6-like head-tail connector protein</fullName>
    </recommendedName>
</protein>
<sequence>MLRLIEPIGDELISLDEAIAQVKADGDIEEENTLLKNVLIPGARGIAEEITGSILRKGIYTETIFSGQSLSKGNVNRVESVLSGGVPVDFQLKTVAKRAIVVVSSVSTGAPLDVRFEAGFGRDACPDQLRSWLLMVLGFLYKDRDLSSKDLKIRNLDFLLSSFNVPSGF</sequence>
<comment type="caution">
    <text evidence="1">The sequence shown here is derived from an EMBL/GenBank/DDBJ whole genome shotgun (WGS) entry which is preliminary data.</text>
</comment>
<reference evidence="1 2" key="1">
    <citation type="submission" date="2018-05" db="EMBL/GenBank/DDBJ databases">
        <title>Genome Sequence of an Efficient Indole-Degrading Bacterium, Alcaligenes sp.YBY.</title>
        <authorList>
            <person name="Yang B."/>
        </authorList>
    </citation>
    <scope>NUCLEOTIDE SEQUENCE [LARGE SCALE GENOMIC DNA]</scope>
    <source>
        <strain evidence="1 2">YBY</strain>
    </source>
</reference>
<accession>A0A2U2BGF3</accession>
<dbReference type="AlphaFoldDB" id="A0A2U2BGF3"/>
<proteinExistence type="predicted"/>
<name>A0A2U2BGF3_ALCFA</name>
<organism evidence="1 2">
    <name type="scientific">Alcaligenes faecalis</name>
    <dbReference type="NCBI Taxonomy" id="511"/>
    <lineage>
        <taxon>Bacteria</taxon>
        <taxon>Pseudomonadati</taxon>
        <taxon>Pseudomonadota</taxon>
        <taxon>Betaproteobacteria</taxon>
        <taxon>Burkholderiales</taxon>
        <taxon>Alcaligenaceae</taxon>
        <taxon>Alcaligenes</taxon>
    </lineage>
</organism>
<evidence type="ECO:0008006" key="3">
    <source>
        <dbReference type="Google" id="ProtNLM"/>
    </source>
</evidence>
<gene>
    <name evidence="1" type="ORF">DF183_14625</name>
</gene>